<name>A0A5P9NIL5_9GAMM</name>
<dbReference type="GO" id="GO:0005737">
    <property type="term" value="C:cytoplasm"/>
    <property type="evidence" value="ECO:0007669"/>
    <property type="project" value="TreeGrafter"/>
</dbReference>
<keyword evidence="4" id="KW-0560">Oxidoreductase</keyword>
<protein>
    <submittedName>
        <fullName evidence="6">N-acyl homoserine lactone synthase</fullName>
    </submittedName>
</protein>
<dbReference type="PANTHER" id="PTHR43735:SF3">
    <property type="entry name" value="FERROPTOSIS SUPPRESSOR PROTEIN 1"/>
    <property type="match status" value="1"/>
</dbReference>
<dbReference type="Pfam" id="PF07992">
    <property type="entry name" value="Pyr_redox_2"/>
    <property type="match status" value="1"/>
</dbReference>
<dbReference type="OrthoDB" id="9781621at2"/>
<dbReference type="AlphaFoldDB" id="A0A5P9NIL5"/>
<dbReference type="PANTHER" id="PTHR43735">
    <property type="entry name" value="APOPTOSIS-INDUCING FACTOR 1"/>
    <property type="match status" value="1"/>
</dbReference>
<accession>A0A5P9NIL5</accession>
<evidence type="ECO:0000313" key="7">
    <source>
        <dbReference type="Proteomes" id="UP000326287"/>
    </source>
</evidence>
<dbReference type="EMBL" id="CP036422">
    <property type="protein sequence ID" value="QFU75385.1"/>
    <property type="molecule type" value="Genomic_DNA"/>
</dbReference>
<evidence type="ECO:0000256" key="1">
    <source>
        <dbReference type="ARBA" id="ARBA00006442"/>
    </source>
</evidence>
<evidence type="ECO:0000256" key="4">
    <source>
        <dbReference type="ARBA" id="ARBA00023002"/>
    </source>
</evidence>
<organism evidence="6 7">
    <name type="scientific">Halioglobus maricola</name>
    <dbReference type="NCBI Taxonomy" id="2601894"/>
    <lineage>
        <taxon>Bacteria</taxon>
        <taxon>Pseudomonadati</taxon>
        <taxon>Pseudomonadota</taxon>
        <taxon>Gammaproteobacteria</taxon>
        <taxon>Cellvibrionales</taxon>
        <taxon>Halieaceae</taxon>
        <taxon>Halioglobus</taxon>
    </lineage>
</organism>
<evidence type="ECO:0000256" key="2">
    <source>
        <dbReference type="ARBA" id="ARBA00022630"/>
    </source>
</evidence>
<evidence type="ECO:0000313" key="6">
    <source>
        <dbReference type="EMBL" id="QFU75385.1"/>
    </source>
</evidence>
<keyword evidence="3" id="KW-0274">FAD</keyword>
<evidence type="ECO:0000259" key="5">
    <source>
        <dbReference type="Pfam" id="PF07992"/>
    </source>
</evidence>
<keyword evidence="2" id="KW-0285">Flavoprotein</keyword>
<dbReference type="PRINTS" id="PR00368">
    <property type="entry name" value="FADPNR"/>
</dbReference>
<dbReference type="KEGG" id="halc:EY643_06815"/>
<reference evidence="6 7" key="1">
    <citation type="submission" date="2019-02" db="EMBL/GenBank/DDBJ databases">
        <authorList>
            <person name="Li S.-H."/>
        </authorList>
    </citation>
    <scope>NUCLEOTIDE SEQUENCE [LARGE SCALE GENOMIC DNA]</scope>
    <source>
        <strain evidence="6 7">IMCC14385</strain>
    </source>
</reference>
<dbReference type="Proteomes" id="UP000326287">
    <property type="component" value="Chromosome"/>
</dbReference>
<proteinExistence type="inferred from homology"/>
<dbReference type="GO" id="GO:0050660">
    <property type="term" value="F:flavin adenine dinucleotide binding"/>
    <property type="evidence" value="ECO:0007669"/>
    <property type="project" value="TreeGrafter"/>
</dbReference>
<comment type="similarity">
    <text evidence="1">Belongs to the FAD-dependent oxidoreductase family.</text>
</comment>
<gene>
    <name evidence="6" type="ORF">EY643_06815</name>
</gene>
<evidence type="ECO:0000256" key="3">
    <source>
        <dbReference type="ARBA" id="ARBA00022827"/>
    </source>
</evidence>
<sequence length="385" mass="40668">MNVILLYITCKSDCGFEEHVVSTKKIIIVGGGHAGIELAKRLDNHAQVTLIDGKDSFVHTPAAIRAVTDPALLDQLIIPYSNLLKEGEVVQGWVESIDSDGVVLSDGRKLDSDITVVATGSTYASPFKHTSAGLDDFRAANRQAAASLVEAGTIAIVGAGPVGAELAGEIAEAYPDKEVHLITDEASLFPSYTSGLAKKLQADYSALGVHVHTGKLVSNLKSLSEPYAGVVELPGGESIEADLVFPVIGARPQSALLESVDGVKTAADGRVEHDGWMRPSKFRSSLFAVGDVLASGDAMTIVGISRQLPWLEKTIKAVLAGKSVESMKPYSPWPLAPIILPLGPSLGATVLPFGKKGMAVGHWLTAKIKGKDLFIGKYRKQLGQD</sequence>
<dbReference type="SUPFAM" id="SSF51905">
    <property type="entry name" value="FAD/NAD(P)-binding domain"/>
    <property type="match status" value="1"/>
</dbReference>
<dbReference type="InterPro" id="IPR036188">
    <property type="entry name" value="FAD/NAD-bd_sf"/>
</dbReference>
<keyword evidence="7" id="KW-1185">Reference proteome</keyword>
<dbReference type="InterPro" id="IPR023753">
    <property type="entry name" value="FAD/NAD-binding_dom"/>
</dbReference>
<dbReference type="Gene3D" id="3.50.50.100">
    <property type="match status" value="1"/>
</dbReference>
<feature type="domain" description="FAD/NAD(P)-binding" evidence="5">
    <location>
        <begin position="25"/>
        <end position="295"/>
    </location>
</feature>
<dbReference type="GO" id="GO:0004174">
    <property type="term" value="F:electron-transferring-flavoprotein dehydrogenase activity"/>
    <property type="evidence" value="ECO:0007669"/>
    <property type="project" value="TreeGrafter"/>
</dbReference>